<keyword evidence="1" id="KW-0812">Transmembrane</keyword>
<dbReference type="EMBL" id="CAKMRJ010001112">
    <property type="protein sequence ID" value="CAH1423208.1"/>
    <property type="molecule type" value="Genomic_DNA"/>
</dbReference>
<keyword evidence="1" id="KW-0472">Membrane</keyword>
<dbReference type="AlphaFoldDB" id="A0AAU9MRI9"/>
<comment type="caution">
    <text evidence="2">The sequence shown here is derived from an EMBL/GenBank/DDBJ whole genome shotgun (WGS) entry which is preliminary data.</text>
</comment>
<gene>
    <name evidence="2" type="ORF">LVIROSA_LOCUS10496</name>
</gene>
<name>A0AAU9MRI9_9ASTR</name>
<protein>
    <submittedName>
        <fullName evidence="2">Uncharacterized protein</fullName>
    </submittedName>
</protein>
<keyword evidence="3" id="KW-1185">Reference proteome</keyword>
<evidence type="ECO:0000313" key="3">
    <source>
        <dbReference type="Proteomes" id="UP001157418"/>
    </source>
</evidence>
<dbReference type="Proteomes" id="UP001157418">
    <property type="component" value="Unassembled WGS sequence"/>
</dbReference>
<feature type="transmembrane region" description="Helical" evidence="1">
    <location>
        <begin position="75"/>
        <end position="99"/>
    </location>
</feature>
<evidence type="ECO:0000313" key="2">
    <source>
        <dbReference type="EMBL" id="CAH1423208.1"/>
    </source>
</evidence>
<organism evidence="2 3">
    <name type="scientific">Lactuca virosa</name>
    <dbReference type="NCBI Taxonomy" id="75947"/>
    <lineage>
        <taxon>Eukaryota</taxon>
        <taxon>Viridiplantae</taxon>
        <taxon>Streptophyta</taxon>
        <taxon>Embryophyta</taxon>
        <taxon>Tracheophyta</taxon>
        <taxon>Spermatophyta</taxon>
        <taxon>Magnoliopsida</taxon>
        <taxon>eudicotyledons</taxon>
        <taxon>Gunneridae</taxon>
        <taxon>Pentapetalae</taxon>
        <taxon>asterids</taxon>
        <taxon>campanulids</taxon>
        <taxon>Asterales</taxon>
        <taxon>Asteraceae</taxon>
        <taxon>Cichorioideae</taxon>
        <taxon>Cichorieae</taxon>
        <taxon>Lactucinae</taxon>
        <taxon>Lactuca</taxon>
    </lineage>
</organism>
<evidence type="ECO:0000256" key="1">
    <source>
        <dbReference type="SAM" id="Phobius"/>
    </source>
</evidence>
<proteinExistence type="predicted"/>
<keyword evidence="1" id="KW-1133">Transmembrane helix</keyword>
<sequence>MYDPPPSSLESINSREFLNLSDLHSIVCDCGDKIIVNHSEMNMIKERLGQDFLVFLVDHISIHHKLEDHDRKLKAIVVVIGGVKVAMLGMMVVGLKVVMKLG</sequence>
<accession>A0AAU9MRI9</accession>
<reference evidence="2 3" key="1">
    <citation type="submission" date="2022-01" db="EMBL/GenBank/DDBJ databases">
        <authorList>
            <person name="Xiong W."/>
            <person name="Schranz E."/>
        </authorList>
    </citation>
    <scope>NUCLEOTIDE SEQUENCE [LARGE SCALE GENOMIC DNA]</scope>
</reference>